<feature type="compositionally biased region" description="Low complexity" evidence="1">
    <location>
        <begin position="78"/>
        <end position="95"/>
    </location>
</feature>
<evidence type="ECO:0000256" key="1">
    <source>
        <dbReference type="SAM" id="MobiDB-lite"/>
    </source>
</evidence>
<accession>A0ABU6R690</accession>
<comment type="caution">
    <text evidence="2">The sequence shown here is derived from an EMBL/GenBank/DDBJ whole genome shotgun (WGS) entry which is preliminary data.</text>
</comment>
<evidence type="ECO:0000313" key="2">
    <source>
        <dbReference type="EMBL" id="MED6119658.1"/>
    </source>
</evidence>
<name>A0ABU6R690_9FABA</name>
<dbReference type="EMBL" id="JASCZI010030243">
    <property type="protein sequence ID" value="MED6119658.1"/>
    <property type="molecule type" value="Genomic_DNA"/>
</dbReference>
<reference evidence="2 3" key="1">
    <citation type="journal article" date="2023" name="Plants (Basel)">
        <title>Bridging the Gap: Combining Genomics and Transcriptomics Approaches to Understand Stylosanthes scabra, an Orphan Legume from the Brazilian Caatinga.</title>
        <authorList>
            <person name="Ferreira-Neto J.R.C."/>
            <person name="da Silva M.D."/>
            <person name="Binneck E."/>
            <person name="de Melo N.F."/>
            <person name="da Silva R.H."/>
            <person name="de Melo A.L.T.M."/>
            <person name="Pandolfi V."/>
            <person name="Bustamante F.O."/>
            <person name="Brasileiro-Vidal A.C."/>
            <person name="Benko-Iseppon A.M."/>
        </authorList>
    </citation>
    <scope>NUCLEOTIDE SEQUENCE [LARGE SCALE GENOMIC DNA]</scope>
    <source>
        <tissue evidence="2">Leaves</tissue>
    </source>
</reference>
<evidence type="ECO:0000313" key="3">
    <source>
        <dbReference type="Proteomes" id="UP001341840"/>
    </source>
</evidence>
<protein>
    <submittedName>
        <fullName evidence="2">Uncharacterized protein</fullName>
    </submittedName>
</protein>
<proteinExistence type="predicted"/>
<sequence length="223" mass="25048">MRSGVIYYMYEKREKYEDYDEKVDAKLGTIKIRRYHFEDESFVHLLHSVRFDPNRPYEIPIESLLADQPLSSFGNGKSSTRGSHPSRHSSPSLHYSPRELPSTQRKPLARRFSLPSWLDLRLTRSAVCCIQSPQPSSALPLVGFGASAVAEISAEPLRRLLRASVLSFLVVVASPLLGEAGSRFVTVGISRAGRASPPKDGLVAEWDRLARLTPLKMREEKIN</sequence>
<gene>
    <name evidence="2" type="ORF">PIB30_013534</name>
</gene>
<dbReference type="Proteomes" id="UP001341840">
    <property type="component" value="Unassembled WGS sequence"/>
</dbReference>
<feature type="region of interest" description="Disordered" evidence="1">
    <location>
        <begin position="73"/>
        <end position="106"/>
    </location>
</feature>
<organism evidence="2 3">
    <name type="scientific">Stylosanthes scabra</name>
    <dbReference type="NCBI Taxonomy" id="79078"/>
    <lineage>
        <taxon>Eukaryota</taxon>
        <taxon>Viridiplantae</taxon>
        <taxon>Streptophyta</taxon>
        <taxon>Embryophyta</taxon>
        <taxon>Tracheophyta</taxon>
        <taxon>Spermatophyta</taxon>
        <taxon>Magnoliopsida</taxon>
        <taxon>eudicotyledons</taxon>
        <taxon>Gunneridae</taxon>
        <taxon>Pentapetalae</taxon>
        <taxon>rosids</taxon>
        <taxon>fabids</taxon>
        <taxon>Fabales</taxon>
        <taxon>Fabaceae</taxon>
        <taxon>Papilionoideae</taxon>
        <taxon>50 kb inversion clade</taxon>
        <taxon>dalbergioids sensu lato</taxon>
        <taxon>Dalbergieae</taxon>
        <taxon>Pterocarpus clade</taxon>
        <taxon>Stylosanthes</taxon>
    </lineage>
</organism>
<keyword evidence="3" id="KW-1185">Reference proteome</keyword>